<dbReference type="Gene3D" id="2.30.250.10">
    <property type="entry name" value="Aminopeptidase i, Domain 2"/>
    <property type="match status" value="1"/>
</dbReference>
<evidence type="ECO:0000259" key="22">
    <source>
        <dbReference type="Pfam" id="PF20985"/>
    </source>
</evidence>
<evidence type="ECO:0000256" key="10">
    <source>
        <dbReference type="ARBA" id="ARBA00022438"/>
    </source>
</evidence>
<dbReference type="InterPro" id="IPR001948">
    <property type="entry name" value="Peptidase_M18"/>
</dbReference>
<comment type="similarity">
    <text evidence="4">Belongs to the peptidase M18 family.</text>
</comment>
<feature type="chain" id="PRO_5029831168" description="Aspartyl aminopeptidase" evidence="21">
    <location>
        <begin position="21"/>
        <end position="943"/>
    </location>
</feature>
<dbReference type="PANTHER" id="PTHR28570:SF3">
    <property type="entry name" value="ASPARTYL AMINOPEPTIDASE"/>
    <property type="match status" value="1"/>
</dbReference>
<keyword evidence="17" id="KW-0482">Metalloprotease</keyword>
<dbReference type="Gene3D" id="3.40.630.10">
    <property type="entry name" value="Zn peptidases"/>
    <property type="match status" value="1"/>
</dbReference>
<dbReference type="GO" id="GO:0051603">
    <property type="term" value="P:proteolysis involved in protein catabolic process"/>
    <property type="evidence" value="ECO:0007669"/>
    <property type="project" value="InterPro"/>
</dbReference>
<dbReference type="InterPro" id="IPR046427">
    <property type="entry name" value="Legumain_prodom_sf"/>
</dbReference>
<dbReference type="CDD" id="cd21115">
    <property type="entry name" value="legumain_C"/>
    <property type="match status" value="1"/>
</dbReference>
<evidence type="ECO:0000256" key="1">
    <source>
        <dbReference type="ARBA" id="ARBA00000810"/>
    </source>
</evidence>
<evidence type="ECO:0000313" key="24">
    <source>
        <dbReference type="Proteomes" id="UP000549394"/>
    </source>
</evidence>
<dbReference type="GO" id="GO:0008237">
    <property type="term" value="F:metallopeptidase activity"/>
    <property type="evidence" value="ECO:0007669"/>
    <property type="project" value="UniProtKB-KW"/>
</dbReference>
<keyword evidence="24" id="KW-1185">Reference proteome</keyword>
<evidence type="ECO:0000256" key="20">
    <source>
        <dbReference type="PIRSR" id="PIRSR019663-1"/>
    </source>
</evidence>
<comment type="subunit">
    <text evidence="6">Tetrahedron-shaped homododecamer built from six homodimers.</text>
</comment>
<evidence type="ECO:0000256" key="9">
    <source>
        <dbReference type="ARBA" id="ARBA00015118"/>
    </source>
</evidence>
<keyword evidence="14" id="KW-0378">Hydrolase</keyword>
<dbReference type="OrthoDB" id="9973749at2759"/>
<dbReference type="GO" id="GO:0004197">
    <property type="term" value="F:cysteine-type endopeptidase activity"/>
    <property type="evidence" value="ECO:0007669"/>
    <property type="project" value="UniProtKB-EC"/>
</dbReference>
<evidence type="ECO:0000256" key="5">
    <source>
        <dbReference type="ARBA" id="ARBA00009941"/>
    </source>
</evidence>
<dbReference type="GO" id="GO:0004177">
    <property type="term" value="F:aminopeptidase activity"/>
    <property type="evidence" value="ECO:0007669"/>
    <property type="project" value="UniProtKB-KW"/>
</dbReference>
<dbReference type="InterPro" id="IPR023358">
    <property type="entry name" value="Peptidase_M18_dom2"/>
</dbReference>
<comment type="caution">
    <text evidence="23">The sequence shown here is derived from an EMBL/GenBank/DDBJ whole genome shotgun (WGS) entry which is preliminary data.</text>
</comment>
<keyword evidence="15" id="KW-0788">Thiol protease</keyword>
<dbReference type="Gene3D" id="3.40.50.1460">
    <property type="match status" value="1"/>
</dbReference>
<dbReference type="Pfam" id="PF20985">
    <property type="entry name" value="Legum_prodom"/>
    <property type="match status" value="1"/>
</dbReference>
<dbReference type="EC" id="3.4.11.21" evidence="7"/>
<comment type="similarity">
    <text evidence="5">Belongs to the peptidase C13 family.</text>
</comment>
<evidence type="ECO:0000256" key="8">
    <source>
        <dbReference type="ARBA" id="ARBA00012628"/>
    </source>
</evidence>
<dbReference type="Proteomes" id="UP000549394">
    <property type="component" value="Unassembled WGS sequence"/>
</dbReference>
<evidence type="ECO:0000256" key="7">
    <source>
        <dbReference type="ARBA" id="ARBA00011965"/>
    </source>
</evidence>
<dbReference type="Pfam" id="PF02127">
    <property type="entry name" value="Peptidase_M18"/>
    <property type="match status" value="1"/>
</dbReference>
<dbReference type="InterPro" id="IPR001096">
    <property type="entry name" value="Peptidase_C13"/>
</dbReference>
<evidence type="ECO:0000256" key="11">
    <source>
        <dbReference type="ARBA" id="ARBA00022670"/>
    </source>
</evidence>
<feature type="active site" description="Nucleophile" evidence="20">
    <location>
        <position position="204"/>
    </location>
</feature>
<keyword evidence="10" id="KW-0031">Aminopeptidase</keyword>
<dbReference type="SUPFAM" id="SSF101821">
    <property type="entry name" value="Aminopeptidase/glucanase lid domain"/>
    <property type="match status" value="1"/>
</dbReference>
<dbReference type="EMBL" id="CAJFCJ010000006">
    <property type="protein sequence ID" value="CAD5116023.1"/>
    <property type="molecule type" value="Genomic_DNA"/>
</dbReference>
<evidence type="ECO:0000256" key="15">
    <source>
        <dbReference type="ARBA" id="ARBA00022807"/>
    </source>
</evidence>
<evidence type="ECO:0000256" key="3">
    <source>
        <dbReference type="ARBA" id="ARBA00001947"/>
    </source>
</evidence>
<comment type="catalytic activity">
    <reaction evidence="2">
        <text>Release of an N-terminal aspartate or glutamate from a peptide, with a preference for aspartate.</text>
        <dbReference type="EC" id="3.4.11.21"/>
    </reaction>
</comment>
<feature type="active site" evidence="20">
    <location>
        <position position="163"/>
    </location>
</feature>
<comment type="cofactor">
    <cofactor evidence="3">
        <name>Zn(2+)</name>
        <dbReference type="ChEBI" id="CHEBI:29105"/>
    </cofactor>
</comment>
<evidence type="ECO:0000256" key="21">
    <source>
        <dbReference type="SAM" id="SignalP"/>
    </source>
</evidence>
<dbReference type="EC" id="3.4.22.34" evidence="8"/>
<dbReference type="CDD" id="cd05658">
    <property type="entry name" value="M18_DAP"/>
    <property type="match status" value="1"/>
</dbReference>
<evidence type="ECO:0000256" key="13">
    <source>
        <dbReference type="ARBA" id="ARBA00022729"/>
    </source>
</evidence>
<dbReference type="Gene3D" id="1.10.132.130">
    <property type="match status" value="1"/>
</dbReference>
<evidence type="ECO:0000256" key="12">
    <source>
        <dbReference type="ARBA" id="ARBA00022723"/>
    </source>
</evidence>
<dbReference type="PIRSF" id="PIRSF500139">
    <property type="entry name" value="AE"/>
    <property type="match status" value="1"/>
</dbReference>
<evidence type="ECO:0000256" key="2">
    <source>
        <dbReference type="ARBA" id="ARBA00001335"/>
    </source>
</evidence>
<dbReference type="Pfam" id="PF01650">
    <property type="entry name" value="Peptidase_C13"/>
    <property type="match status" value="1"/>
</dbReference>
<dbReference type="InterPro" id="IPR048501">
    <property type="entry name" value="Legum_prodom"/>
</dbReference>
<comment type="catalytic activity">
    <reaction evidence="1">
        <text>Hydrolysis of proteins and small molecule substrates at -Asn-|-Xaa- bonds.</text>
        <dbReference type="EC" id="3.4.22.34"/>
    </reaction>
</comment>
<reference evidence="23 24" key="1">
    <citation type="submission" date="2020-08" db="EMBL/GenBank/DDBJ databases">
        <authorList>
            <person name="Hejnol A."/>
        </authorList>
    </citation>
    <scope>NUCLEOTIDE SEQUENCE [LARGE SCALE GENOMIC DNA]</scope>
</reference>
<evidence type="ECO:0000256" key="6">
    <source>
        <dbReference type="ARBA" id="ARBA00011395"/>
    </source>
</evidence>
<evidence type="ECO:0000256" key="18">
    <source>
        <dbReference type="ARBA" id="ARBA00055993"/>
    </source>
</evidence>
<accession>A0A7I8VJ11</accession>
<feature type="domain" description="Legumain prodomain" evidence="22">
    <location>
        <begin position="347"/>
        <end position="437"/>
    </location>
</feature>
<protein>
    <recommendedName>
        <fullName evidence="9">Aspartyl aminopeptidase</fullName>
        <ecNumber evidence="7">3.4.11.21</ecNumber>
        <ecNumber evidence="8">3.4.22.34</ecNumber>
    </recommendedName>
    <alternativeName>
        <fullName evidence="19">Hemoglobinase</fullName>
    </alternativeName>
</protein>
<evidence type="ECO:0000256" key="19">
    <source>
        <dbReference type="ARBA" id="ARBA00069042"/>
    </source>
</evidence>
<dbReference type="PANTHER" id="PTHR28570">
    <property type="entry name" value="ASPARTYL AMINOPEPTIDASE"/>
    <property type="match status" value="1"/>
</dbReference>
<dbReference type="GO" id="GO:0005737">
    <property type="term" value="C:cytoplasm"/>
    <property type="evidence" value="ECO:0007669"/>
    <property type="project" value="UniProtKB-ARBA"/>
</dbReference>
<proteinExistence type="inferred from homology"/>
<organism evidence="23 24">
    <name type="scientific">Dimorphilus gyrociliatus</name>
    <dbReference type="NCBI Taxonomy" id="2664684"/>
    <lineage>
        <taxon>Eukaryota</taxon>
        <taxon>Metazoa</taxon>
        <taxon>Spiralia</taxon>
        <taxon>Lophotrochozoa</taxon>
        <taxon>Annelida</taxon>
        <taxon>Polychaeta</taxon>
        <taxon>Polychaeta incertae sedis</taxon>
        <taxon>Dinophilidae</taxon>
        <taxon>Dimorphilus</taxon>
    </lineage>
</organism>
<keyword evidence="11" id="KW-0645">Protease</keyword>
<dbReference type="GO" id="GO:0008270">
    <property type="term" value="F:zinc ion binding"/>
    <property type="evidence" value="ECO:0007669"/>
    <property type="project" value="InterPro"/>
</dbReference>
<dbReference type="InterPro" id="IPR043577">
    <property type="entry name" value="AE"/>
</dbReference>
<feature type="signal peptide" evidence="21">
    <location>
        <begin position="1"/>
        <end position="20"/>
    </location>
</feature>
<dbReference type="FunFam" id="2.30.250.10:FF:000001">
    <property type="entry name" value="Aspartyl aminopeptidase 1"/>
    <property type="match status" value="1"/>
</dbReference>
<evidence type="ECO:0000256" key="14">
    <source>
        <dbReference type="ARBA" id="ARBA00022801"/>
    </source>
</evidence>
<dbReference type="FunFam" id="3.40.50.1460:FF:000006">
    <property type="entry name" value="Legumain"/>
    <property type="match status" value="1"/>
</dbReference>
<name>A0A7I8VJ11_9ANNE</name>
<evidence type="ECO:0000256" key="17">
    <source>
        <dbReference type="ARBA" id="ARBA00023049"/>
    </source>
</evidence>
<dbReference type="NCBIfam" id="NF002759">
    <property type="entry name" value="PRK02813.1"/>
    <property type="match status" value="1"/>
</dbReference>
<dbReference type="PIRSF" id="PIRSF019663">
    <property type="entry name" value="Legumain"/>
    <property type="match status" value="1"/>
</dbReference>
<keyword evidence="16" id="KW-0862">Zinc</keyword>
<comment type="function">
    <text evidence="18">This protease is used by the parasite for degradation of the host globin.</text>
</comment>
<keyword evidence="12" id="KW-0479">Metal-binding</keyword>
<dbReference type="SUPFAM" id="SSF53187">
    <property type="entry name" value="Zn-dependent exopeptidases"/>
    <property type="match status" value="1"/>
</dbReference>
<evidence type="ECO:0000313" key="23">
    <source>
        <dbReference type="EMBL" id="CAD5116023.1"/>
    </source>
</evidence>
<dbReference type="PRINTS" id="PR00776">
    <property type="entry name" value="HEMOGLOBNASE"/>
</dbReference>
<keyword evidence="13 21" id="KW-0732">Signal</keyword>
<sequence length="943" mass="104959">MTLILKTVISIALLCSNCFGADFLMFRNGDDLKLKDQLPNGGEHWALIVAGSNGWFNYRHQADACHAYQILKSHGLPDERIVVMMYDDLAENQENPTPGIVINHPNGSDVYHGVPKDYTGETVTPENFLKVLAGDLDGMKGIGSGKVIQSGPNDHVFVNFVDHGAPGLIAFPNGELYASQLIKVLKSMYSENKFAQMVIYVEACESGSMFENLLPSNINIYATTAANSEESSYACYFDKARQTFLGDVYSVKWMEDSDKENLSTETLARQFRLVKEETNTSHVQEFGDMQIANEAVGFFQGLTNTQKKIVPNVPLDAVKSEDVKIEILKRRLVATKNTLEILKLTEEIRDEAMRRRNVEVKMRDIVSITTGRNGGYGKTRFPLTKWECYEPAAKFFDATCFDLSKNDYAMRHLFNLVNVCEENVPLEKIIKAIRLFCKKYLIALTLPNLGLQKRLSNSSLVYIRNTYEISLLDGYGFYASESSRLTAAKRFINFINNSPSPYHGKKVAITAVHESASMLEAAGFKELKESEKWDIKPLDKYYMTKNKSTLIAFAVGGNYKPGNGFSIIGAHTDSPCLRVKPVSKKVKSGFVQVGVECYGGGTWHTWFDRDLTIAGRVLVKNNDNIVQKLIHVKRPILRVPNLAIHLNREMGTKLPVLATSIEEELQKGVKSSGAESSGQLSAQEKHQPLLIELICKELGIRPEQIVDFELCLADTQPAAIGGILEEFIFSPRLDNLHSSYCAIQGLINSLGHDSLKSDSRIRMVSLFDNEEVGSQSAQGAMSTIQELILRRLSSGANPVAFEESISKSLMISSDMAHAVHPNYPDKHEDQHKPSLHKGIVIKTNQNQRYATTLVTAGILREIAQIAQVPLQDFVVRNDSLCGSTIGPIMSAKLGMATIDIGAPQLSMHSIREMCDVSSIKQGCDLFKTFYENFGKVYEKFQIA</sequence>
<evidence type="ECO:0000256" key="4">
    <source>
        <dbReference type="ARBA" id="ARBA00008290"/>
    </source>
</evidence>
<evidence type="ECO:0000256" key="16">
    <source>
        <dbReference type="ARBA" id="ARBA00022833"/>
    </source>
</evidence>
<gene>
    <name evidence="23" type="ORF">DGYR_LOCUS4698</name>
</gene>
<dbReference type="AlphaFoldDB" id="A0A7I8VJ11"/>